<dbReference type="EMBL" id="DVFU01000027">
    <property type="protein sequence ID" value="HIQ64364.1"/>
    <property type="molecule type" value="Genomic_DNA"/>
</dbReference>
<accession>A0A9D0YYD5</accession>
<feature type="non-terminal residue" evidence="1">
    <location>
        <position position="85"/>
    </location>
</feature>
<reference evidence="1" key="2">
    <citation type="journal article" date="2021" name="PeerJ">
        <title>Extensive microbial diversity within the chicken gut microbiome revealed by metagenomics and culture.</title>
        <authorList>
            <person name="Gilroy R."/>
            <person name="Ravi A."/>
            <person name="Getino M."/>
            <person name="Pursley I."/>
            <person name="Horton D.L."/>
            <person name="Alikhan N.F."/>
            <person name="Baker D."/>
            <person name="Gharbi K."/>
            <person name="Hall N."/>
            <person name="Watson M."/>
            <person name="Adriaenssens E.M."/>
            <person name="Foster-Nyarko E."/>
            <person name="Jarju S."/>
            <person name="Secka A."/>
            <person name="Antonio M."/>
            <person name="Oren A."/>
            <person name="Chaudhuri R.R."/>
            <person name="La Ragione R."/>
            <person name="Hildebrand F."/>
            <person name="Pallen M.J."/>
        </authorList>
    </citation>
    <scope>NUCLEOTIDE SEQUENCE</scope>
    <source>
        <strain evidence="1">CHK165-10780</strain>
    </source>
</reference>
<dbReference type="AlphaFoldDB" id="A0A9D0YYD5"/>
<dbReference type="SUPFAM" id="SSF47413">
    <property type="entry name" value="lambda repressor-like DNA-binding domains"/>
    <property type="match status" value="1"/>
</dbReference>
<evidence type="ECO:0000313" key="1">
    <source>
        <dbReference type="EMBL" id="HIQ64364.1"/>
    </source>
</evidence>
<proteinExistence type="predicted"/>
<reference evidence="1" key="1">
    <citation type="submission" date="2020-10" db="EMBL/GenBank/DDBJ databases">
        <authorList>
            <person name="Gilroy R."/>
        </authorList>
    </citation>
    <scope>NUCLEOTIDE SEQUENCE</scope>
    <source>
        <strain evidence="1">CHK165-10780</strain>
    </source>
</reference>
<protein>
    <submittedName>
        <fullName evidence="1">Helix-turn-helix domain-containing protein</fullName>
    </submittedName>
</protein>
<comment type="caution">
    <text evidence="1">The sequence shown here is derived from an EMBL/GenBank/DDBJ whole genome shotgun (WGS) entry which is preliminary data.</text>
</comment>
<dbReference type="Gene3D" id="1.10.260.40">
    <property type="entry name" value="lambda repressor-like DNA-binding domains"/>
    <property type="match status" value="1"/>
</dbReference>
<organism evidence="1 2">
    <name type="scientific">Candidatus Faecenecus gallistercoris</name>
    <dbReference type="NCBI Taxonomy" id="2840793"/>
    <lineage>
        <taxon>Bacteria</taxon>
        <taxon>Bacillati</taxon>
        <taxon>Bacillota</taxon>
        <taxon>Bacillota incertae sedis</taxon>
        <taxon>Candidatus Faecenecus</taxon>
    </lineage>
</organism>
<sequence>MKEIGEYLRGLRVNHGVSVEEAASDLNVSKDDISNLEDGITRAFKDIFILRDLVNEYAKYLGADTDKVNDEFNDFMFEKTSKISL</sequence>
<dbReference type="InterPro" id="IPR010982">
    <property type="entry name" value="Lambda_DNA-bd_dom_sf"/>
</dbReference>
<evidence type="ECO:0000313" key="2">
    <source>
        <dbReference type="Proteomes" id="UP000886725"/>
    </source>
</evidence>
<dbReference type="Pfam" id="PF13413">
    <property type="entry name" value="HTH_25"/>
    <property type="match status" value="1"/>
</dbReference>
<dbReference type="Proteomes" id="UP000886725">
    <property type="component" value="Unassembled WGS sequence"/>
</dbReference>
<dbReference type="GO" id="GO:0003677">
    <property type="term" value="F:DNA binding"/>
    <property type="evidence" value="ECO:0007669"/>
    <property type="project" value="InterPro"/>
</dbReference>
<gene>
    <name evidence="1" type="ORF">IAC85_01350</name>
</gene>
<name>A0A9D0YYD5_9FIRM</name>